<dbReference type="OrthoDB" id="109391at2157"/>
<dbReference type="STRING" id="1550566.SZ63_05565"/>
<organism evidence="2 3">
    <name type="scientific">Methanoculleus sediminis</name>
    <dbReference type="NCBI Taxonomy" id="1550566"/>
    <lineage>
        <taxon>Archaea</taxon>
        <taxon>Methanobacteriati</taxon>
        <taxon>Methanobacteriota</taxon>
        <taxon>Stenosarchaea group</taxon>
        <taxon>Methanomicrobia</taxon>
        <taxon>Methanomicrobiales</taxon>
        <taxon>Methanomicrobiaceae</taxon>
        <taxon>Methanoculleus</taxon>
    </lineage>
</organism>
<comment type="similarity">
    <text evidence="1">Belongs to the UPF0696 family.</text>
</comment>
<dbReference type="AlphaFoldDB" id="A0A0H1R098"/>
<dbReference type="PANTHER" id="PTHR31977">
    <property type="entry name" value="UPF0696 PROTEIN C11ORF68"/>
    <property type="match status" value="1"/>
</dbReference>
<dbReference type="RefSeq" id="WP_048182415.1">
    <property type="nucleotide sequence ID" value="NZ_JXOJ01000002.1"/>
</dbReference>
<evidence type="ECO:0000256" key="1">
    <source>
        <dbReference type="ARBA" id="ARBA00010568"/>
    </source>
</evidence>
<sequence>MEEIDPESLAGVAYGIFEVYLNRELHARGPYLFELVERGADFEADVRETFGRFEEDYPELAEALLSRFGGIDAIYAPLREGEGVLPSKTTRMYWIVQDAPEPSGRGLDDDQVGKWLIFVAADEVDEAWRKIRDETVKGSLGISAKVSTAKPNPDSRDERSVIYVYTRDWADEADVMRVRERLRELGFEERIGYKRNIETYRGEYSEEGRKVTYYSA</sequence>
<dbReference type="InterPro" id="IPR015034">
    <property type="entry name" value="Bles03"/>
</dbReference>
<dbReference type="PANTHER" id="PTHR31977:SF1">
    <property type="entry name" value="UPF0696 PROTEIN C11ORF68"/>
    <property type="match status" value="1"/>
</dbReference>
<evidence type="ECO:0000313" key="3">
    <source>
        <dbReference type="Proteomes" id="UP000035301"/>
    </source>
</evidence>
<dbReference type="Gene3D" id="3.30.760.10">
    <property type="entry name" value="RNA Cap, Translation Initiation Factor Eif4e"/>
    <property type="match status" value="1"/>
</dbReference>
<accession>A0A0H1R098</accession>
<proteinExistence type="inferred from homology"/>
<evidence type="ECO:0000313" key="2">
    <source>
        <dbReference type="EMBL" id="KLK88484.1"/>
    </source>
</evidence>
<reference evidence="2 3" key="1">
    <citation type="journal article" date="2015" name="Int. J. Syst. Evol. Microbiol.">
        <title>Methanoculleus sediminis sp. nov., a methanogen from sediments near a submarine mud volcano.</title>
        <authorList>
            <person name="Chen S.C."/>
            <person name="Chen M.F."/>
            <person name="Lai M.C."/>
            <person name="Weng C.Y."/>
            <person name="Wu S.Y."/>
            <person name="Lin S."/>
            <person name="Yang T.F."/>
            <person name="Chen P.C."/>
        </authorList>
    </citation>
    <scope>NUCLEOTIDE SEQUENCE [LARGE SCALE GENOMIC DNA]</scope>
    <source>
        <strain evidence="2 3">S3Fa</strain>
    </source>
</reference>
<dbReference type="EMBL" id="JXOJ01000002">
    <property type="protein sequence ID" value="KLK88484.1"/>
    <property type="molecule type" value="Genomic_DNA"/>
</dbReference>
<gene>
    <name evidence="2" type="ORF">SZ63_05565</name>
</gene>
<name>A0A0H1R098_9EURY</name>
<keyword evidence="3" id="KW-1185">Reference proteome</keyword>
<evidence type="ECO:0008006" key="4">
    <source>
        <dbReference type="Google" id="ProtNLM"/>
    </source>
</evidence>
<dbReference type="Pfam" id="PF08939">
    <property type="entry name" value="Bles03"/>
    <property type="match status" value="1"/>
</dbReference>
<dbReference type="Proteomes" id="UP000035301">
    <property type="component" value="Unassembled WGS sequence"/>
</dbReference>
<protein>
    <recommendedName>
        <fullName evidence="4">DUF1917 domain-containing protein</fullName>
    </recommendedName>
</protein>
<dbReference type="InterPro" id="IPR023398">
    <property type="entry name" value="TIF_eIF4e-like"/>
</dbReference>
<dbReference type="PATRIC" id="fig|1550566.3.peg.1197"/>
<dbReference type="SUPFAM" id="SSF55418">
    <property type="entry name" value="eIF4e-like"/>
    <property type="match status" value="1"/>
</dbReference>
<comment type="caution">
    <text evidence="2">The sequence shown here is derived from an EMBL/GenBank/DDBJ whole genome shotgun (WGS) entry which is preliminary data.</text>
</comment>